<dbReference type="InterPro" id="IPR029045">
    <property type="entry name" value="ClpP/crotonase-like_dom_sf"/>
</dbReference>
<comment type="caution">
    <text evidence="1">The sequence shown here is derived from an EMBL/GenBank/DDBJ whole genome shotgun (WGS) entry which is preliminary data.</text>
</comment>
<dbReference type="GO" id="GO:0003824">
    <property type="term" value="F:catalytic activity"/>
    <property type="evidence" value="ECO:0007669"/>
    <property type="project" value="UniProtKB-ARBA"/>
</dbReference>
<keyword evidence="2" id="KW-1185">Reference proteome</keyword>
<gene>
    <name evidence="1" type="ORF">AGR7A_pAt20162</name>
</gene>
<organism evidence="1 2">
    <name type="scientific">Agrobacterium deltaense NCPPB 1641</name>
    <dbReference type="NCBI Taxonomy" id="1183425"/>
    <lineage>
        <taxon>Bacteria</taxon>
        <taxon>Pseudomonadati</taxon>
        <taxon>Pseudomonadota</taxon>
        <taxon>Alphaproteobacteria</taxon>
        <taxon>Hyphomicrobiales</taxon>
        <taxon>Rhizobiaceae</taxon>
        <taxon>Rhizobium/Agrobacterium group</taxon>
        <taxon>Agrobacterium</taxon>
    </lineage>
</organism>
<evidence type="ECO:0000313" key="1">
    <source>
        <dbReference type="EMBL" id="CVI63264.1"/>
    </source>
</evidence>
<protein>
    <submittedName>
        <fullName evidence="1">Short chain enoyl-CoA hydratase</fullName>
    </submittedName>
</protein>
<dbReference type="EMBL" id="FCNP01000049">
    <property type="protein sequence ID" value="CVI63264.1"/>
    <property type="molecule type" value="Genomic_DNA"/>
</dbReference>
<dbReference type="InterPro" id="IPR001753">
    <property type="entry name" value="Enoyl-CoA_hydra/iso"/>
</dbReference>
<dbReference type="Proteomes" id="UP000192140">
    <property type="component" value="Unassembled WGS sequence"/>
</dbReference>
<evidence type="ECO:0000313" key="2">
    <source>
        <dbReference type="Proteomes" id="UP000192140"/>
    </source>
</evidence>
<reference evidence="1" key="1">
    <citation type="submission" date="2016-01" db="EMBL/GenBank/DDBJ databases">
        <authorList>
            <person name="Regsiter A."/>
            <person name="william w."/>
        </authorList>
    </citation>
    <scope>NUCLEOTIDE SEQUENCE</scope>
    <source>
        <strain evidence="1">NCPPB 1641</strain>
    </source>
</reference>
<accession>A0A1S7U8N0</accession>
<proteinExistence type="predicted"/>
<dbReference type="AlphaFoldDB" id="A0A1S7U8N0"/>
<sequence>MIMTGRTVRTEEALAIGFVHRTVTEVNKIAFPFARQFSEFSLVALGYAQDAVRRALSTTLQDRLKIEAEISTIAFQPKDAQEGITAFSKNERQTLSIREQRPWMRACPCLR</sequence>
<dbReference type="SUPFAM" id="SSF52096">
    <property type="entry name" value="ClpP/crotonase"/>
    <property type="match status" value="1"/>
</dbReference>
<dbReference type="Gene3D" id="3.90.226.10">
    <property type="entry name" value="2-enoyl-CoA Hydratase, Chain A, domain 1"/>
    <property type="match status" value="1"/>
</dbReference>
<name>A0A1S7U8N0_9HYPH</name>
<dbReference type="Pfam" id="PF00378">
    <property type="entry name" value="ECH_1"/>
    <property type="match status" value="1"/>
</dbReference>